<evidence type="ECO:0000313" key="3">
    <source>
        <dbReference type="Proteomes" id="UP000298030"/>
    </source>
</evidence>
<protein>
    <submittedName>
        <fullName evidence="2">Uncharacterized protein</fullName>
    </submittedName>
</protein>
<gene>
    <name evidence="2" type="ORF">FA13DRAFT_1749528</name>
</gene>
<evidence type="ECO:0000313" key="2">
    <source>
        <dbReference type="EMBL" id="TEB09095.1"/>
    </source>
</evidence>
<dbReference type="Proteomes" id="UP000298030">
    <property type="component" value="Unassembled WGS sequence"/>
</dbReference>
<accession>A0A4Y7RJD7</accession>
<name>A0A4Y7RJD7_COPMI</name>
<evidence type="ECO:0000256" key="1">
    <source>
        <dbReference type="SAM" id="MobiDB-lite"/>
    </source>
</evidence>
<dbReference type="AlphaFoldDB" id="A0A4Y7RJD7"/>
<comment type="caution">
    <text evidence="2">The sequence shown here is derived from an EMBL/GenBank/DDBJ whole genome shotgun (WGS) entry which is preliminary data.</text>
</comment>
<reference evidence="2 3" key="1">
    <citation type="journal article" date="2019" name="Nat. Ecol. Evol.">
        <title>Megaphylogeny resolves global patterns of mushroom evolution.</title>
        <authorList>
            <person name="Varga T."/>
            <person name="Krizsan K."/>
            <person name="Foldi C."/>
            <person name="Dima B."/>
            <person name="Sanchez-Garcia M."/>
            <person name="Sanchez-Ramirez S."/>
            <person name="Szollosi G.J."/>
            <person name="Szarkandi J.G."/>
            <person name="Papp V."/>
            <person name="Albert L."/>
            <person name="Andreopoulos W."/>
            <person name="Angelini C."/>
            <person name="Antonin V."/>
            <person name="Barry K.W."/>
            <person name="Bougher N.L."/>
            <person name="Buchanan P."/>
            <person name="Buyck B."/>
            <person name="Bense V."/>
            <person name="Catcheside P."/>
            <person name="Chovatia M."/>
            <person name="Cooper J."/>
            <person name="Damon W."/>
            <person name="Desjardin D."/>
            <person name="Finy P."/>
            <person name="Geml J."/>
            <person name="Haridas S."/>
            <person name="Hughes K."/>
            <person name="Justo A."/>
            <person name="Karasinski D."/>
            <person name="Kautmanova I."/>
            <person name="Kiss B."/>
            <person name="Kocsube S."/>
            <person name="Kotiranta H."/>
            <person name="LaButti K.M."/>
            <person name="Lechner B.E."/>
            <person name="Liimatainen K."/>
            <person name="Lipzen A."/>
            <person name="Lukacs Z."/>
            <person name="Mihaltcheva S."/>
            <person name="Morgado L.N."/>
            <person name="Niskanen T."/>
            <person name="Noordeloos M.E."/>
            <person name="Ohm R.A."/>
            <person name="Ortiz-Santana B."/>
            <person name="Ovrebo C."/>
            <person name="Racz N."/>
            <person name="Riley R."/>
            <person name="Savchenko A."/>
            <person name="Shiryaev A."/>
            <person name="Soop K."/>
            <person name="Spirin V."/>
            <person name="Szebenyi C."/>
            <person name="Tomsovsky M."/>
            <person name="Tulloss R.E."/>
            <person name="Uehling J."/>
            <person name="Grigoriev I.V."/>
            <person name="Vagvolgyi C."/>
            <person name="Papp T."/>
            <person name="Martin F.M."/>
            <person name="Miettinen O."/>
            <person name="Hibbett D.S."/>
            <person name="Nagy L.G."/>
        </authorList>
    </citation>
    <scope>NUCLEOTIDE SEQUENCE [LARGE SCALE GENOMIC DNA]</scope>
    <source>
        <strain evidence="2 3">FP101781</strain>
    </source>
</reference>
<feature type="non-terminal residue" evidence="2">
    <location>
        <position position="77"/>
    </location>
</feature>
<sequence>MGASRSNPSDTQVWAKRAWAVDRYLSKCCIERREKSRGRSVHAPFLLLTDKLKVGNTPRPSSGGLQPSGRRPSPSQL</sequence>
<dbReference type="EMBL" id="QPFP01000522">
    <property type="protein sequence ID" value="TEB09095.1"/>
    <property type="molecule type" value="Genomic_DNA"/>
</dbReference>
<keyword evidence="3" id="KW-1185">Reference proteome</keyword>
<feature type="region of interest" description="Disordered" evidence="1">
    <location>
        <begin position="51"/>
        <end position="77"/>
    </location>
</feature>
<organism evidence="2 3">
    <name type="scientific">Coprinellus micaceus</name>
    <name type="common">Glistening ink-cap mushroom</name>
    <name type="synonym">Coprinus micaceus</name>
    <dbReference type="NCBI Taxonomy" id="71717"/>
    <lineage>
        <taxon>Eukaryota</taxon>
        <taxon>Fungi</taxon>
        <taxon>Dikarya</taxon>
        <taxon>Basidiomycota</taxon>
        <taxon>Agaricomycotina</taxon>
        <taxon>Agaricomycetes</taxon>
        <taxon>Agaricomycetidae</taxon>
        <taxon>Agaricales</taxon>
        <taxon>Agaricineae</taxon>
        <taxon>Psathyrellaceae</taxon>
        <taxon>Coprinellus</taxon>
    </lineage>
</organism>
<proteinExistence type="predicted"/>